<dbReference type="Proteomes" id="UP000663879">
    <property type="component" value="Unassembled WGS sequence"/>
</dbReference>
<gene>
    <name evidence="1" type="ORF">OXX778_LOCUS15473</name>
</gene>
<accession>A0A814FF95</accession>
<sequence length="113" mass="13559">MESNDESKLIEAYEKAIRYLILKNLDDLIELQDRLLGFDSNRQNDNKLTDNMESKRSVKLNDLIKNKKNIPSSYLQYLKNPQNKSKLEKIQKLFEQELENYRQIQRIIYSYGK</sequence>
<evidence type="ECO:0000313" key="1">
    <source>
        <dbReference type="EMBL" id="CAF0982047.1"/>
    </source>
</evidence>
<keyword evidence="2" id="KW-1185">Reference proteome</keyword>
<dbReference type="AlphaFoldDB" id="A0A814FF95"/>
<organism evidence="1 2">
    <name type="scientific">Brachionus calyciflorus</name>
    <dbReference type="NCBI Taxonomy" id="104777"/>
    <lineage>
        <taxon>Eukaryota</taxon>
        <taxon>Metazoa</taxon>
        <taxon>Spiralia</taxon>
        <taxon>Gnathifera</taxon>
        <taxon>Rotifera</taxon>
        <taxon>Eurotatoria</taxon>
        <taxon>Monogononta</taxon>
        <taxon>Pseudotrocha</taxon>
        <taxon>Ploima</taxon>
        <taxon>Brachionidae</taxon>
        <taxon>Brachionus</taxon>
    </lineage>
</organism>
<proteinExistence type="predicted"/>
<name>A0A814FF95_9BILA</name>
<evidence type="ECO:0000313" key="2">
    <source>
        <dbReference type="Proteomes" id="UP000663879"/>
    </source>
</evidence>
<protein>
    <submittedName>
        <fullName evidence="1">Uncharacterized protein</fullName>
    </submittedName>
</protein>
<reference evidence="1" key="1">
    <citation type="submission" date="2021-02" db="EMBL/GenBank/DDBJ databases">
        <authorList>
            <person name="Nowell W R."/>
        </authorList>
    </citation>
    <scope>NUCLEOTIDE SEQUENCE</scope>
    <source>
        <strain evidence="1">Ploen Becks lab</strain>
    </source>
</reference>
<dbReference type="EMBL" id="CAJNOC010003427">
    <property type="protein sequence ID" value="CAF0982047.1"/>
    <property type="molecule type" value="Genomic_DNA"/>
</dbReference>
<comment type="caution">
    <text evidence="1">The sequence shown here is derived from an EMBL/GenBank/DDBJ whole genome shotgun (WGS) entry which is preliminary data.</text>
</comment>